<name>A0A023GA05_AMBTT</name>
<keyword evidence="2" id="KW-0964">Secreted</keyword>
<feature type="chain" id="PRO_5001518449" evidence="4">
    <location>
        <begin position="20"/>
        <end position="176"/>
    </location>
</feature>
<comment type="subcellular location">
    <subcellularLocation>
        <location evidence="1">Secreted</location>
    </subcellularLocation>
</comment>
<reference evidence="5" key="1">
    <citation type="submission" date="2014-03" db="EMBL/GenBank/DDBJ databases">
        <title>The sialotranscriptome of Amblyomma triste, Amblyomma parvum and Amblyomma cajennense ticks, uncovered by 454-based RNA-seq.</title>
        <authorList>
            <person name="Garcia G.R."/>
            <person name="Gardinassi L.G."/>
            <person name="Ribeiro J.M."/>
            <person name="Anatriello E."/>
            <person name="Ferreira B.R."/>
            <person name="Moreira H.N."/>
            <person name="Mafra C."/>
            <person name="Olegario M.M."/>
            <person name="Szabo P.J."/>
            <person name="Miranda-Santos I.K."/>
            <person name="Maruyama S.R."/>
        </authorList>
    </citation>
    <scope>NUCLEOTIDE SEQUENCE</scope>
    <source>
        <strain evidence="5">Mato Grasso do Sul</strain>
        <tissue evidence="5">Salivary glands</tissue>
    </source>
</reference>
<feature type="region of interest" description="Disordered" evidence="3">
    <location>
        <begin position="93"/>
        <end position="176"/>
    </location>
</feature>
<dbReference type="InterPro" id="IPR011694">
    <property type="entry name" value="Ixonnexin-like"/>
</dbReference>
<proteinExistence type="evidence at transcript level"/>
<evidence type="ECO:0000256" key="3">
    <source>
        <dbReference type="SAM" id="MobiDB-lite"/>
    </source>
</evidence>
<organism evidence="5">
    <name type="scientific">Amblyomma triste</name>
    <name type="common">Neotropical tick</name>
    <dbReference type="NCBI Taxonomy" id="251400"/>
    <lineage>
        <taxon>Eukaryota</taxon>
        <taxon>Metazoa</taxon>
        <taxon>Ecdysozoa</taxon>
        <taxon>Arthropoda</taxon>
        <taxon>Chelicerata</taxon>
        <taxon>Arachnida</taxon>
        <taxon>Acari</taxon>
        <taxon>Parasitiformes</taxon>
        <taxon>Ixodida</taxon>
        <taxon>Ixodoidea</taxon>
        <taxon>Ixodidae</taxon>
        <taxon>Amblyomminae</taxon>
        <taxon>Amblyomma</taxon>
    </lineage>
</organism>
<sequence length="176" mass="19595">MAPVGLLGVFLLQALHAKAEIVRGCEPGTPDVQPVSSCNYYCKNLGGSRWMMGYYRNGTTCKVDNAPDGVCLDLGPEKEGCYPKDSLEVKEFFGDTMTTQPYVPEPYPPESGTNKTKSEKTKSSKKKKSSKSKSKKSKKSKKDKKTKNKKQKDEKLKGKKTKREAKTTTSTNEPEW</sequence>
<dbReference type="EMBL" id="GBBM01004706">
    <property type="protein sequence ID" value="JAC30712.1"/>
    <property type="molecule type" value="mRNA"/>
</dbReference>
<feature type="signal peptide" evidence="4">
    <location>
        <begin position="1"/>
        <end position="19"/>
    </location>
</feature>
<accession>A0A023GA05</accession>
<evidence type="ECO:0000256" key="1">
    <source>
        <dbReference type="ARBA" id="ARBA00004613"/>
    </source>
</evidence>
<protein>
    <submittedName>
        <fullName evidence="5">Putative basic tail protein</fullName>
    </submittedName>
</protein>
<feature type="compositionally biased region" description="Basic residues" evidence="3">
    <location>
        <begin position="123"/>
        <end position="150"/>
    </location>
</feature>
<evidence type="ECO:0000313" key="5">
    <source>
        <dbReference type="EMBL" id="JAC30712.1"/>
    </source>
</evidence>
<evidence type="ECO:0000256" key="4">
    <source>
        <dbReference type="SAM" id="SignalP"/>
    </source>
</evidence>
<evidence type="ECO:0000256" key="2">
    <source>
        <dbReference type="ARBA" id="ARBA00022525"/>
    </source>
</evidence>
<dbReference type="GO" id="GO:0005576">
    <property type="term" value="C:extracellular region"/>
    <property type="evidence" value="ECO:0007669"/>
    <property type="project" value="UniProtKB-SubCell"/>
</dbReference>
<dbReference type="Pfam" id="PF07771">
    <property type="entry name" value="TSGP1"/>
    <property type="match status" value="1"/>
</dbReference>
<dbReference type="AlphaFoldDB" id="A0A023GA05"/>
<feature type="compositionally biased region" description="Low complexity" evidence="3">
    <location>
        <begin position="167"/>
        <end position="176"/>
    </location>
</feature>
<keyword evidence="4" id="KW-0732">Signal</keyword>